<feature type="compositionally biased region" description="Polar residues" evidence="1">
    <location>
        <begin position="1158"/>
        <end position="1168"/>
    </location>
</feature>
<evidence type="ECO:0000313" key="3">
    <source>
        <dbReference type="Proteomes" id="UP000242146"/>
    </source>
</evidence>
<dbReference type="PANTHER" id="PTHR31639">
    <property type="entry name" value="F-BOX PROTEIN-LIKE"/>
    <property type="match status" value="1"/>
</dbReference>
<dbReference type="AlphaFoldDB" id="A0A1X2GQJ6"/>
<dbReference type="PANTHER" id="PTHR31639:SF42">
    <property type="entry name" value="OS02G0160200 PROTEIN"/>
    <property type="match status" value="1"/>
</dbReference>
<sequence>MDSPWRVQVHLPKRQETALPIPLLKRICSFLPTQADVYRVCFLNKDWKTAASAVLWERPNFLNPDAFKLFFEILNLRPSLAFGIQHLHLCLPDLPKNGSSKTPSPAWIHPTRSDATLDTSFIYRPWSFANVDRHKQMNITTVADPNMIAHLLKSCERLQSLCFYGWNMTQPCFTEMAPYLEKLQKLHMIGYDRVTWEDKSRSAIYSLLPQLTSLILDGQEIMTANLSRHIALRCKHLTQLQFSLSNVNDPKVLWTLVDAPGCVLGQLQDLTLTDAPHLGQQHVERLLKGFAQLRHFRLQGTITLSATVLPIILESCPRLETLGIRQAPDASHHGLDDPSAYQYTEAYPHLRTLVLENFFMDDDAIDSLAFCCPYIRTLALTNVGNEVSSSIVGNWLSKSDHLRHVGLVGCSFFNSRSLSLLPCSSMFTLAVDHCGTITPSDVYNLCCRTTRSSNNLRCIMFHGYPDLMDSPVGDHAVHQRCNDYNLPLILDEHAIDALSHSFDIELSPSFDLAQDPDSRLLTGWQLVQLARALDMPVDKLLVTIDNLPAPFSRLSETLPPAAVPSRLVDQDRGILRPETPARWNIRHSSLARHTFDVASTPSSSSRTMLWEMNGDDSQEGDDEAQDDMDESIDNSDDIATTAAGHGLERSDEQHLKSHVNGYGHHKEDIGWHDNIDDLFATDDEPPEDQLEIDAEALAIEPDHQQPHVEDLSAAPANVTLVLGGWGSKHKDLPWSKTKSGVAGHSAKPMPKRKNKTNRGGLKRVSNDWHPITHQDAEKSWQQEPLEQAHNSARRNMRSLGKMYDDWGAAKQIVPWNETNPFVSDVLENQEKTQFWQQLDNGEWAQLAPHANDLPDITQRQPPLKTSPAWAMQDVLLSDDDSVDLDEEDGIILKAEPTPMRHATAAGSSLTPTLQQAPTSRPTSRNLPLRSNSSGRHPTPRRGSANRRTSHQPPAPPLPPPTQSTASAGNMWQVYADNQRVQQHGSLSSSAGSEPAQPVSILDAPLIDTSDGISSSIPTPSPMSSNVHDLMSVMGSLPLTTESSSPNSSPLALSTDRPSYSIHADLLEESLEWTETITPKPMLEPTEPLAAMPSTSRIPQLQSDDEDHLYHPLNGHLSRNESASAQAVTNDVSLLGTHNDSSPTSHPASDALFRPPTSPLTMPSQTSEPSLYDPLTQANTATRVKLTTLRIRLSNPKENYMLTLYEGEFPHDEIDDICRRKGLSEAGKANFIENLLKTQKECSADRLLKKHS</sequence>
<keyword evidence="3" id="KW-1185">Reference proteome</keyword>
<evidence type="ECO:0000256" key="1">
    <source>
        <dbReference type="SAM" id="MobiDB-lite"/>
    </source>
</evidence>
<protein>
    <recommendedName>
        <fullName evidence="4">F-box domain-containing protein</fullName>
    </recommendedName>
</protein>
<feature type="compositionally biased region" description="Polar residues" evidence="1">
    <location>
        <begin position="597"/>
        <end position="607"/>
    </location>
</feature>
<feature type="region of interest" description="Disordered" evidence="1">
    <location>
        <begin position="1105"/>
        <end position="1175"/>
    </location>
</feature>
<organism evidence="2 3">
    <name type="scientific">Hesseltinella vesiculosa</name>
    <dbReference type="NCBI Taxonomy" id="101127"/>
    <lineage>
        <taxon>Eukaryota</taxon>
        <taxon>Fungi</taxon>
        <taxon>Fungi incertae sedis</taxon>
        <taxon>Mucoromycota</taxon>
        <taxon>Mucoromycotina</taxon>
        <taxon>Mucoromycetes</taxon>
        <taxon>Mucorales</taxon>
        <taxon>Cunninghamellaceae</taxon>
        <taxon>Hesseltinella</taxon>
    </lineage>
</organism>
<evidence type="ECO:0000313" key="2">
    <source>
        <dbReference type="EMBL" id="ORX59029.1"/>
    </source>
</evidence>
<comment type="caution">
    <text evidence="2">The sequence shown here is derived from an EMBL/GenBank/DDBJ whole genome shotgun (WGS) entry which is preliminary data.</text>
</comment>
<accession>A0A1X2GQJ6</accession>
<dbReference type="SUPFAM" id="SSF52047">
    <property type="entry name" value="RNI-like"/>
    <property type="match status" value="1"/>
</dbReference>
<dbReference type="STRING" id="101127.A0A1X2GQJ6"/>
<feature type="compositionally biased region" description="Acidic residues" evidence="1">
    <location>
        <begin position="613"/>
        <end position="636"/>
    </location>
</feature>
<reference evidence="2 3" key="1">
    <citation type="submission" date="2016-07" db="EMBL/GenBank/DDBJ databases">
        <title>Pervasive Adenine N6-methylation of Active Genes in Fungi.</title>
        <authorList>
            <consortium name="DOE Joint Genome Institute"/>
            <person name="Mondo S.J."/>
            <person name="Dannebaum R.O."/>
            <person name="Kuo R.C."/>
            <person name="Labutti K."/>
            <person name="Haridas S."/>
            <person name="Kuo A."/>
            <person name="Salamov A."/>
            <person name="Ahrendt S.R."/>
            <person name="Lipzen A."/>
            <person name="Sullivan W."/>
            <person name="Andreopoulos W.B."/>
            <person name="Clum A."/>
            <person name="Lindquist E."/>
            <person name="Daum C."/>
            <person name="Ramamoorthy G.K."/>
            <person name="Gryganskyi A."/>
            <person name="Culley D."/>
            <person name="Magnuson J.K."/>
            <person name="James T.Y."/>
            <person name="O'Malley M.A."/>
            <person name="Stajich J.E."/>
            <person name="Spatafora J.W."/>
            <person name="Visel A."/>
            <person name="Grigoriev I.V."/>
        </authorList>
    </citation>
    <scope>NUCLEOTIDE SEQUENCE [LARGE SCALE GENOMIC DNA]</scope>
    <source>
        <strain evidence="2 3">NRRL 3301</strain>
    </source>
</reference>
<evidence type="ECO:0008006" key="4">
    <source>
        <dbReference type="Google" id="ProtNLM"/>
    </source>
</evidence>
<dbReference type="Proteomes" id="UP000242146">
    <property type="component" value="Unassembled WGS sequence"/>
</dbReference>
<feature type="region of interest" description="Disordered" evidence="1">
    <location>
        <begin position="891"/>
        <end position="966"/>
    </location>
</feature>
<gene>
    <name evidence="2" type="ORF">DM01DRAFT_1405618</name>
</gene>
<feature type="region of interest" description="Disordered" evidence="1">
    <location>
        <begin position="596"/>
        <end position="636"/>
    </location>
</feature>
<feature type="compositionally biased region" description="Low complexity" evidence="1">
    <location>
        <begin position="1036"/>
        <end position="1054"/>
    </location>
</feature>
<proteinExistence type="predicted"/>
<feature type="compositionally biased region" description="Basic residues" evidence="1">
    <location>
        <begin position="937"/>
        <end position="949"/>
    </location>
</feature>
<name>A0A1X2GQJ6_9FUNG</name>
<feature type="compositionally biased region" description="Pro residues" evidence="1">
    <location>
        <begin position="952"/>
        <end position="961"/>
    </location>
</feature>
<feature type="compositionally biased region" description="Polar residues" evidence="1">
    <location>
        <begin position="905"/>
        <end position="935"/>
    </location>
</feature>
<dbReference type="EMBL" id="MCGT01000006">
    <property type="protein sequence ID" value="ORX59029.1"/>
    <property type="molecule type" value="Genomic_DNA"/>
</dbReference>
<dbReference type="OrthoDB" id="10257471at2759"/>
<dbReference type="Gene3D" id="3.80.10.10">
    <property type="entry name" value="Ribonuclease Inhibitor"/>
    <property type="match status" value="2"/>
</dbReference>
<dbReference type="InterPro" id="IPR032675">
    <property type="entry name" value="LRR_dom_sf"/>
</dbReference>
<feature type="compositionally biased region" description="Polar residues" evidence="1">
    <location>
        <begin position="1119"/>
        <end position="1146"/>
    </location>
</feature>
<feature type="region of interest" description="Disordered" evidence="1">
    <location>
        <begin position="731"/>
        <end position="766"/>
    </location>
</feature>
<feature type="region of interest" description="Disordered" evidence="1">
    <location>
        <begin position="1036"/>
        <end position="1055"/>
    </location>
</feature>